<dbReference type="Pfam" id="PF05768">
    <property type="entry name" value="Glrx-like"/>
    <property type="match status" value="1"/>
</dbReference>
<keyword evidence="2" id="KW-1185">Reference proteome</keyword>
<gene>
    <name evidence="1" type="ORF">EAX62_00190</name>
</gene>
<accession>A0A3M0G7Z1</accession>
<dbReference type="AlphaFoldDB" id="A0A3M0G7Z1"/>
<proteinExistence type="predicted"/>
<dbReference type="SUPFAM" id="SSF52833">
    <property type="entry name" value="Thioredoxin-like"/>
    <property type="match status" value="1"/>
</dbReference>
<dbReference type="Proteomes" id="UP000275256">
    <property type="component" value="Unassembled WGS sequence"/>
</dbReference>
<comment type="caution">
    <text evidence="1">The sequence shown here is derived from an EMBL/GenBank/DDBJ whole genome shotgun (WGS) entry which is preliminary data.</text>
</comment>
<dbReference type="EMBL" id="REFW01000001">
    <property type="protein sequence ID" value="RMB61141.1"/>
    <property type="molecule type" value="Genomic_DNA"/>
</dbReference>
<dbReference type="Gene3D" id="3.40.30.10">
    <property type="entry name" value="Glutaredoxin"/>
    <property type="match status" value="1"/>
</dbReference>
<evidence type="ECO:0000313" key="2">
    <source>
        <dbReference type="Proteomes" id="UP000275256"/>
    </source>
</evidence>
<sequence>MSLPSRVLLLTRVNCTLCDEAASVVARTCEDAGVGWRAIDVDTDECLRAAYTDHVPVVFTDGELHGYWFVDADKLKQALVDRPARPMGDDWRPAEHHL</sequence>
<protein>
    <submittedName>
        <fullName evidence="1">Glutaredoxin family protein</fullName>
    </submittedName>
</protein>
<evidence type="ECO:0000313" key="1">
    <source>
        <dbReference type="EMBL" id="RMB61141.1"/>
    </source>
</evidence>
<organism evidence="1 2">
    <name type="scientific">Tessaracoccus antarcticus</name>
    <dbReference type="NCBI Taxonomy" id="2479848"/>
    <lineage>
        <taxon>Bacteria</taxon>
        <taxon>Bacillati</taxon>
        <taxon>Actinomycetota</taxon>
        <taxon>Actinomycetes</taxon>
        <taxon>Propionibacteriales</taxon>
        <taxon>Propionibacteriaceae</taxon>
        <taxon>Tessaracoccus</taxon>
    </lineage>
</organism>
<dbReference type="InterPro" id="IPR008554">
    <property type="entry name" value="Glutaredoxin-like"/>
</dbReference>
<dbReference type="InterPro" id="IPR036249">
    <property type="entry name" value="Thioredoxin-like_sf"/>
</dbReference>
<dbReference type="RefSeq" id="WP_121899689.1">
    <property type="nucleotide sequence ID" value="NZ_REFW01000001.1"/>
</dbReference>
<dbReference type="OrthoDB" id="8779161at2"/>
<name>A0A3M0G7Z1_9ACTN</name>
<reference evidence="1 2" key="1">
    <citation type="submission" date="2018-10" db="EMBL/GenBank/DDBJ databases">
        <title>Tessaracoccus antarcticuss sp. nov., isolated from sediment.</title>
        <authorList>
            <person name="Zhou L.Y."/>
            <person name="Du Z.J."/>
        </authorList>
    </citation>
    <scope>NUCLEOTIDE SEQUENCE [LARGE SCALE GENOMIC DNA]</scope>
    <source>
        <strain evidence="1 2">JDX10</strain>
    </source>
</reference>